<accession>A0ABP2RKR8</accession>
<comment type="caution">
    <text evidence="1">The sequence shown here is derived from an EMBL/GenBank/DDBJ whole genome shotgun (WGS) entry which is preliminary data.</text>
</comment>
<gene>
    <name evidence="1" type="ORF">LEP1GSC178_2090</name>
</gene>
<protein>
    <submittedName>
        <fullName evidence="1">Uncharacterized protein</fullName>
    </submittedName>
</protein>
<reference evidence="1 2" key="1">
    <citation type="submission" date="2012-08" db="EMBL/GenBank/DDBJ databases">
        <authorList>
            <person name="Harkins D.M."/>
            <person name="Durkin A.S."/>
            <person name="Selengut J.D."/>
            <person name="Sanka R."/>
            <person name="DePew J."/>
            <person name="Purushe J."/>
            <person name="Matthias M.A."/>
            <person name="Vinetz J.M."/>
            <person name="Sutton G.G."/>
            <person name="Nelson W.C."/>
            <person name="Fouts D.E."/>
        </authorList>
    </citation>
    <scope>NUCLEOTIDE SEQUENCE [LARGE SCALE GENOMIC DNA]</scope>
    <source>
        <strain evidence="1 2">MMD4847</strain>
    </source>
</reference>
<evidence type="ECO:0000313" key="2">
    <source>
        <dbReference type="Proteomes" id="UP000018720"/>
    </source>
</evidence>
<evidence type="ECO:0000313" key="1">
    <source>
        <dbReference type="EMBL" id="EJZ44066.1"/>
    </source>
</evidence>
<keyword evidence="2" id="KW-1185">Reference proteome</keyword>
<name>A0ABP2RKR8_9LEPT</name>
<proteinExistence type="predicted"/>
<organism evidence="1 2">
    <name type="scientific">Leptospira licerasiae str. MMD4847</name>
    <dbReference type="NCBI Taxonomy" id="1049971"/>
    <lineage>
        <taxon>Bacteria</taxon>
        <taxon>Pseudomonadati</taxon>
        <taxon>Spirochaetota</taxon>
        <taxon>Spirochaetia</taxon>
        <taxon>Leptospirales</taxon>
        <taxon>Leptospiraceae</taxon>
        <taxon>Leptospira</taxon>
    </lineage>
</organism>
<sequence>MPKTRLFTLRNKNSLEMPLKLNSKTFKNANHIAFFEFLFSNQYI</sequence>
<dbReference type="EMBL" id="AHOM02000001">
    <property type="protein sequence ID" value="EJZ44066.1"/>
    <property type="molecule type" value="Genomic_DNA"/>
</dbReference>
<dbReference type="Proteomes" id="UP000018720">
    <property type="component" value="Unassembled WGS sequence"/>
</dbReference>